<dbReference type="Proteomes" id="UP000639274">
    <property type="component" value="Chromosome"/>
</dbReference>
<dbReference type="PANTHER" id="PTHR10545">
    <property type="entry name" value="DIAMINE N-ACETYLTRANSFERASE"/>
    <property type="match status" value="1"/>
</dbReference>
<dbReference type="PANTHER" id="PTHR10545:SF29">
    <property type="entry name" value="GH14572P-RELATED"/>
    <property type="match status" value="1"/>
</dbReference>
<dbReference type="InterPro" id="IPR000182">
    <property type="entry name" value="GNAT_dom"/>
</dbReference>
<dbReference type="InterPro" id="IPR051016">
    <property type="entry name" value="Diverse_Substrate_AcTransf"/>
</dbReference>
<keyword evidence="2" id="KW-0808">Transferase</keyword>
<dbReference type="KEGG" id="lsf:I8J32_003485"/>
<feature type="domain" description="N-acetyltransferase" evidence="4">
    <location>
        <begin position="25"/>
        <end position="185"/>
    </location>
</feature>
<dbReference type="RefSeq" id="WP_200615575.1">
    <property type="nucleotide sequence ID" value="NZ_CP071518.1"/>
</dbReference>
<evidence type="ECO:0000313" key="6">
    <source>
        <dbReference type="Proteomes" id="UP000639274"/>
    </source>
</evidence>
<evidence type="ECO:0000256" key="2">
    <source>
        <dbReference type="ARBA" id="ARBA00022679"/>
    </source>
</evidence>
<dbReference type="Pfam" id="PF00583">
    <property type="entry name" value="Acetyltransf_1"/>
    <property type="match status" value="1"/>
</dbReference>
<keyword evidence="3" id="KW-0012">Acyltransferase</keyword>
<dbReference type="AlphaFoldDB" id="A0A974Y6T2"/>
<name>A0A974Y6T2_9GAMM</name>
<accession>A0A974Y6T2</accession>
<dbReference type="CDD" id="cd04301">
    <property type="entry name" value="NAT_SF"/>
    <property type="match status" value="1"/>
</dbReference>
<evidence type="ECO:0000259" key="4">
    <source>
        <dbReference type="PROSITE" id="PS51186"/>
    </source>
</evidence>
<dbReference type="EMBL" id="CP071518">
    <property type="protein sequence ID" value="QSX79936.1"/>
    <property type="molecule type" value="Genomic_DNA"/>
</dbReference>
<dbReference type="SUPFAM" id="SSF55729">
    <property type="entry name" value="Acyl-CoA N-acyltransferases (Nat)"/>
    <property type="match status" value="1"/>
</dbReference>
<evidence type="ECO:0000256" key="1">
    <source>
        <dbReference type="ARBA" id="ARBA00008694"/>
    </source>
</evidence>
<evidence type="ECO:0000256" key="3">
    <source>
        <dbReference type="ARBA" id="ARBA00023315"/>
    </source>
</evidence>
<evidence type="ECO:0000313" key="5">
    <source>
        <dbReference type="EMBL" id="QSX79936.1"/>
    </source>
</evidence>
<keyword evidence="6" id="KW-1185">Reference proteome</keyword>
<dbReference type="GO" id="GO:0008080">
    <property type="term" value="F:N-acetyltransferase activity"/>
    <property type="evidence" value="ECO:0007669"/>
    <property type="project" value="TreeGrafter"/>
</dbReference>
<dbReference type="FunFam" id="3.40.630.30:FF:000064">
    <property type="entry name" value="GNAT family acetyltransferase"/>
    <property type="match status" value="1"/>
</dbReference>
<proteinExistence type="inferred from homology"/>
<organism evidence="5 6">
    <name type="scientific">Agrilutibacter solisilvae</name>
    <dbReference type="NCBI Taxonomy" id="2763317"/>
    <lineage>
        <taxon>Bacteria</taxon>
        <taxon>Pseudomonadati</taxon>
        <taxon>Pseudomonadota</taxon>
        <taxon>Gammaproteobacteria</taxon>
        <taxon>Lysobacterales</taxon>
        <taxon>Lysobacteraceae</taxon>
        <taxon>Agrilutibacter</taxon>
    </lineage>
</organism>
<protein>
    <submittedName>
        <fullName evidence="5">GNAT family N-acetyltransferase</fullName>
    </submittedName>
</protein>
<dbReference type="PROSITE" id="PS51186">
    <property type="entry name" value="GNAT"/>
    <property type="match status" value="1"/>
</dbReference>
<sequence length="189" mass="20564">MPSDATPPALPPAAAPDIATARPGVTLRPATRDDLGLILALIRELAVYEKEPDAVLADEATLALQLFGERPAAEVVIAQADGHPAGFALFFHNFSTWLGKRGLYLEDLFVRPEFRGRGVGQVLMAYLARLAVERDCGRFEWSVLDWNTPALDFYRQLGAVPMDEWTVQRMTGPALQALADSFDAAAARG</sequence>
<comment type="similarity">
    <text evidence="1">Belongs to the acetyltransferase family.</text>
</comment>
<dbReference type="InterPro" id="IPR016181">
    <property type="entry name" value="Acyl_CoA_acyltransferase"/>
</dbReference>
<gene>
    <name evidence="5" type="ORF">I8J32_003485</name>
</gene>
<reference evidence="5 6" key="1">
    <citation type="submission" date="2021-03" db="EMBL/GenBank/DDBJ databases">
        <title>Lysobacter sp. nov. isolated from soil of gangwondo yeongwol, south Korea.</title>
        <authorList>
            <person name="Kim K.R."/>
            <person name="Kim K.H."/>
            <person name="Jeon C.O."/>
        </authorList>
    </citation>
    <scope>NUCLEOTIDE SEQUENCE [LARGE SCALE GENOMIC DNA]</scope>
    <source>
        <strain evidence="5 6">R19</strain>
    </source>
</reference>
<dbReference type="Gene3D" id="3.40.630.30">
    <property type="match status" value="1"/>
</dbReference>